<evidence type="ECO:0000313" key="6">
    <source>
        <dbReference type="Proteomes" id="UP000281647"/>
    </source>
</evidence>
<dbReference type="SUPFAM" id="SSF53756">
    <property type="entry name" value="UDP-Glycosyltransferase/glycogen phosphorylase"/>
    <property type="match status" value="1"/>
</dbReference>
<dbReference type="InterPro" id="IPR028098">
    <property type="entry name" value="Glyco_trans_4-like_N"/>
</dbReference>
<dbReference type="Proteomes" id="UP000281647">
    <property type="component" value="Unassembled WGS sequence"/>
</dbReference>
<dbReference type="OrthoDB" id="185319at2"/>
<evidence type="ECO:0000313" key="5">
    <source>
        <dbReference type="EMBL" id="RUM98886.1"/>
    </source>
</evidence>
<comment type="caution">
    <text evidence="5">The sequence shown here is derived from an EMBL/GenBank/DDBJ whole genome shotgun (WGS) entry which is preliminary data.</text>
</comment>
<dbReference type="PANTHER" id="PTHR12526:SF629">
    <property type="entry name" value="TEICHURONIC ACID BIOSYNTHESIS GLYCOSYLTRANSFERASE TUAH-RELATED"/>
    <property type="match status" value="1"/>
</dbReference>
<gene>
    <name evidence="5" type="ORF">EET67_04375</name>
</gene>
<accession>A0A432V9U6</accession>
<dbReference type="Pfam" id="PF00534">
    <property type="entry name" value="Glycos_transf_1"/>
    <property type="match status" value="1"/>
</dbReference>
<proteinExistence type="predicted"/>
<evidence type="ECO:0000256" key="1">
    <source>
        <dbReference type="ARBA" id="ARBA00022676"/>
    </source>
</evidence>
<dbReference type="InterPro" id="IPR001296">
    <property type="entry name" value="Glyco_trans_1"/>
</dbReference>
<dbReference type="CDD" id="cd03794">
    <property type="entry name" value="GT4_WbuB-like"/>
    <property type="match status" value="1"/>
</dbReference>
<keyword evidence="6" id="KW-1185">Reference proteome</keyword>
<dbReference type="EMBL" id="RKST01000003">
    <property type="protein sequence ID" value="RUM98886.1"/>
    <property type="molecule type" value="Genomic_DNA"/>
</dbReference>
<organism evidence="5 6">
    <name type="scientific">Borborobacter arsenicus</name>
    <dbReference type="NCBI Taxonomy" id="1851146"/>
    <lineage>
        <taxon>Bacteria</taxon>
        <taxon>Pseudomonadati</taxon>
        <taxon>Pseudomonadota</taxon>
        <taxon>Alphaproteobacteria</taxon>
        <taxon>Hyphomicrobiales</taxon>
        <taxon>Phyllobacteriaceae</taxon>
        <taxon>Borborobacter</taxon>
    </lineage>
</organism>
<dbReference type="GO" id="GO:0016757">
    <property type="term" value="F:glycosyltransferase activity"/>
    <property type="evidence" value="ECO:0007669"/>
    <property type="project" value="UniProtKB-KW"/>
</dbReference>
<protein>
    <submittedName>
        <fullName evidence="5">Glycosyltransferase</fullName>
    </submittedName>
</protein>
<keyword evidence="1" id="KW-0328">Glycosyltransferase</keyword>
<evidence type="ECO:0000256" key="2">
    <source>
        <dbReference type="ARBA" id="ARBA00022679"/>
    </source>
</evidence>
<feature type="domain" description="Glycosyltransferase subfamily 4-like N-terminal" evidence="4">
    <location>
        <begin position="29"/>
        <end position="173"/>
    </location>
</feature>
<name>A0A432V9U6_9HYPH</name>
<evidence type="ECO:0000259" key="3">
    <source>
        <dbReference type="Pfam" id="PF00534"/>
    </source>
</evidence>
<reference evidence="5 6" key="1">
    <citation type="submission" date="2018-11" db="EMBL/GenBank/DDBJ databases">
        <title>Pseudaminobacter arsenicus sp. nov., an arsenic-resistant bacterium isolated from arsenic-rich aquifers.</title>
        <authorList>
            <person name="Mu Y."/>
        </authorList>
    </citation>
    <scope>NUCLEOTIDE SEQUENCE [LARGE SCALE GENOMIC DNA]</scope>
    <source>
        <strain evidence="5 6">CB3</strain>
    </source>
</reference>
<dbReference type="AlphaFoldDB" id="A0A432V9U6"/>
<dbReference type="PANTHER" id="PTHR12526">
    <property type="entry name" value="GLYCOSYLTRANSFERASE"/>
    <property type="match status" value="1"/>
</dbReference>
<dbReference type="RefSeq" id="WP_128624389.1">
    <property type="nucleotide sequence ID" value="NZ_ML133508.1"/>
</dbReference>
<dbReference type="Gene3D" id="3.40.50.2000">
    <property type="entry name" value="Glycogen Phosphorylase B"/>
    <property type="match status" value="2"/>
</dbReference>
<evidence type="ECO:0000259" key="4">
    <source>
        <dbReference type="Pfam" id="PF13439"/>
    </source>
</evidence>
<dbReference type="Pfam" id="PF13439">
    <property type="entry name" value="Glyco_transf_4"/>
    <property type="match status" value="1"/>
</dbReference>
<keyword evidence="2 5" id="KW-0808">Transferase</keyword>
<feature type="domain" description="Glycosyl transferase family 1" evidence="3">
    <location>
        <begin position="188"/>
        <end position="349"/>
    </location>
</feature>
<sequence length="376" mass="41876">MKQSSRGKIVAHLTSVHPRYDTRIFLKECRSLASAGHRVSLVVADGLGDEEKDGVCILDVGKPRNRLDRMTGVTRRVMARAQSIGADIYHLHDPELLPVGLALKRNGGRVIFDAHEDAPRQILSKFYLHPIVRHSISWPLGVLERYSCRRFDKVIAATPAIRKKFDELRIPAVNINNFPLLGELETEAPWDHKQKEVCYIGGITAIRGIRQVVAAMAIARSGARLNLGGPFPEKDVRSDVEQSPGWSAVNELGFVSRPEMREVLARSLAGIVTFLPEPNHIEAQPNKMFEYMSAGIPVIASNFPLWREIVEGNECGLCVDPLDPSAIAAAIDHLVDNPGHARRMGENGRLAVQERFNWTVEERSLLSLYEELLPQA</sequence>